<dbReference type="EMBL" id="JAPFQL010000048">
    <property type="protein sequence ID" value="MDC5697974.1"/>
    <property type="molecule type" value="Genomic_DNA"/>
</dbReference>
<keyword evidence="1" id="KW-0472">Membrane</keyword>
<keyword evidence="1" id="KW-0812">Transmembrane</keyword>
<comment type="caution">
    <text evidence="2">The sequence shown here is derived from an EMBL/GenBank/DDBJ whole genome shotgun (WGS) entry which is preliminary data.</text>
</comment>
<organism evidence="2 3">
    <name type="scientific">Intrasporangium calvum</name>
    <dbReference type="NCBI Taxonomy" id="53358"/>
    <lineage>
        <taxon>Bacteria</taxon>
        <taxon>Bacillati</taxon>
        <taxon>Actinomycetota</taxon>
        <taxon>Actinomycetes</taxon>
        <taxon>Micrococcales</taxon>
        <taxon>Intrasporangiaceae</taxon>
        <taxon>Intrasporangium</taxon>
    </lineage>
</organism>
<accession>A0ABT5GIQ8</accession>
<keyword evidence="3" id="KW-1185">Reference proteome</keyword>
<evidence type="ECO:0000313" key="2">
    <source>
        <dbReference type="EMBL" id="MDC5697974.1"/>
    </source>
</evidence>
<proteinExistence type="predicted"/>
<name>A0ABT5GIQ8_9MICO</name>
<feature type="transmembrane region" description="Helical" evidence="1">
    <location>
        <begin position="12"/>
        <end position="33"/>
    </location>
</feature>
<gene>
    <name evidence="2" type="ORF">OO014_11955</name>
</gene>
<dbReference type="Proteomes" id="UP001150259">
    <property type="component" value="Unassembled WGS sequence"/>
</dbReference>
<evidence type="ECO:0000256" key="1">
    <source>
        <dbReference type="SAM" id="Phobius"/>
    </source>
</evidence>
<evidence type="ECO:0000313" key="3">
    <source>
        <dbReference type="Proteomes" id="UP001150259"/>
    </source>
</evidence>
<protein>
    <submittedName>
        <fullName evidence="2">SHOCT domain-containing protein</fullName>
    </submittedName>
</protein>
<dbReference type="RefSeq" id="WP_272462549.1">
    <property type="nucleotide sequence ID" value="NZ_JAPFQL010000048.1"/>
</dbReference>
<keyword evidence="1" id="KW-1133">Transmembrane helix</keyword>
<reference evidence="2 3" key="1">
    <citation type="submission" date="2022-11" db="EMBL/GenBank/DDBJ databases">
        <title>Anaerobic phenanthrene biodegradation by a DNRA strain PheN6.</title>
        <authorList>
            <person name="Zhang Z."/>
        </authorList>
    </citation>
    <scope>NUCLEOTIDE SEQUENCE [LARGE SCALE GENOMIC DNA]</scope>
    <source>
        <strain evidence="2 3">PheN6</strain>
    </source>
</reference>
<sequence length="83" mass="9178">MWNDWTGHGMDGWMWLAMVLSVLAVWALVAVAVRSLVNGGSDRPTLPASGNGESLRLLDERLAQGEITIEQYQRIRAALTRTP</sequence>